<evidence type="ECO:0000256" key="1">
    <source>
        <dbReference type="ARBA" id="ARBA00022679"/>
    </source>
</evidence>
<protein>
    <submittedName>
        <fullName evidence="3">Class I SAM-dependent methyltransferase</fullName>
    </submittedName>
</protein>
<name>A0ABT0W6K6_9BACI</name>
<organism evidence="3 4">
    <name type="scientific">Neobacillus pocheonensis</name>
    <dbReference type="NCBI Taxonomy" id="363869"/>
    <lineage>
        <taxon>Bacteria</taxon>
        <taxon>Bacillati</taxon>
        <taxon>Bacillota</taxon>
        <taxon>Bacilli</taxon>
        <taxon>Bacillales</taxon>
        <taxon>Bacillaceae</taxon>
        <taxon>Neobacillus</taxon>
    </lineage>
</organism>
<proteinExistence type="predicted"/>
<dbReference type="CDD" id="cd02440">
    <property type="entry name" value="AdoMet_MTases"/>
    <property type="match status" value="1"/>
</dbReference>
<accession>A0ABT0W6K6</accession>
<feature type="domain" description="Methyltransferase" evidence="2">
    <location>
        <begin position="42"/>
        <end position="137"/>
    </location>
</feature>
<reference evidence="3 4" key="1">
    <citation type="submission" date="2022-06" db="EMBL/GenBank/DDBJ databases">
        <authorList>
            <person name="Jeon C.O."/>
        </authorList>
    </citation>
    <scope>NUCLEOTIDE SEQUENCE [LARGE SCALE GENOMIC DNA]</scope>
    <source>
        <strain evidence="3 4">KCTC 13943</strain>
    </source>
</reference>
<dbReference type="InterPro" id="IPR041698">
    <property type="entry name" value="Methyltransf_25"/>
</dbReference>
<sequence length="264" mass="30921">MFQKKIWDNLWAEKEFSDWDSSSQNIYDSIIKEAGKLEGKKILEAGSGTGRISLRFAMEGADVTLLDFSEIAIEQSKERFNKRNLKAEFITCDIMNMKDIPDNTYDVVWNAGVLEHFDKNQLCSSITEMKRILKPDGILITINPNAKCLLYRIGKWYMEKTNQWSYGQELPIYTLKEIGEELGLSLLDEYSIGFKESLDFFSFLPESQLVRDAFGNGLHNYPTKKRQKLRDIYWYLSLRQIQLDEIERKIITTTYVKKKKKILY</sequence>
<dbReference type="GO" id="GO:0032259">
    <property type="term" value="P:methylation"/>
    <property type="evidence" value="ECO:0007669"/>
    <property type="project" value="UniProtKB-KW"/>
</dbReference>
<dbReference type="SUPFAM" id="SSF53335">
    <property type="entry name" value="S-adenosyl-L-methionine-dependent methyltransferases"/>
    <property type="match status" value="1"/>
</dbReference>
<comment type="caution">
    <text evidence="3">The sequence shown here is derived from an EMBL/GenBank/DDBJ whole genome shotgun (WGS) entry which is preliminary data.</text>
</comment>
<keyword evidence="3" id="KW-0489">Methyltransferase</keyword>
<dbReference type="Proteomes" id="UP001523262">
    <property type="component" value="Unassembled WGS sequence"/>
</dbReference>
<dbReference type="InterPro" id="IPR029063">
    <property type="entry name" value="SAM-dependent_MTases_sf"/>
</dbReference>
<evidence type="ECO:0000259" key="2">
    <source>
        <dbReference type="Pfam" id="PF13649"/>
    </source>
</evidence>
<dbReference type="Pfam" id="PF13649">
    <property type="entry name" value="Methyltransf_25"/>
    <property type="match status" value="1"/>
</dbReference>
<evidence type="ECO:0000313" key="4">
    <source>
        <dbReference type="Proteomes" id="UP001523262"/>
    </source>
</evidence>
<gene>
    <name evidence="3" type="ORF">NDK43_05590</name>
</gene>
<keyword evidence="1" id="KW-0808">Transferase</keyword>
<dbReference type="EMBL" id="JAMQCR010000001">
    <property type="protein sequence ID" value="MCM2531962.1"/>
    <property type="molecule type" value="Genomic_DNA"/>
</dbReference>
<dbReference type="GO" id="GO:0008168">
    <property type="term" value="F:methyltransferase activity"/>
    <property type="evidence" value="ECO:0007669"/>
    <property type="project" value="UniProtKB-KW"/>
</dbReference>
<dbReference type="PANTHER" id="PTHR43861">
    <property type="entry name" value="TRANS-ACONITATE 2-METHYLTRANSFERASE-RELATED"/>
    <property type="match status" value="1"/>
</dbReference>
<dbReference type="Gene3D" id="3.40.50.150">
    <property type="entry name" value="Vaccinia Virus protein VP39"/>
    <property type="match status" value="1"/>
</dbReference>
<evidence type="ECO:0000313" key="3">
    <source>
        <dbReference type="EMBL" id="MCM2531962.1"/>
    </source>
</evidence>
<keyword evidence="4" id="KW-1185">Reference proteome</keyword>